<dbReference type="Pfam" id="PF13411">
    <property type="entry name" value="MerR_1"/>
    <property type="match status" value="1"/>
</dbReference>
<protein>
    <submittedName>
        <fullName evidence="3">MerR family transcriptional regulator</fullName>
    </submittedName>
</protein>
<keyword evidence="1" id="KW-0238">DNA-binding</keyword>
<dbReference type="InterPro" id="IPR047057">
    <property type="entry name" value="MerR_fam"/>
</dbReference>
<dbReference type="GO" id="GO:0003677">
    <property type="term" value="F:DNA binding"/>
    <property type="evidence" value="ECO:0007669"/>
    <property type="project" value="UniProtKB-KW"/>
</dbReference>
<dbReference type="InterPro" id="IPR009061">
    <property type="entry name" value="DNA-bd_dom_put_sf"/>
</dbReference>
<name>A0A0R2AG03_9LACO</name>
<dbReference type="PRINTS" id="PR00040">
    <property type="entry name" value="HTHMERR"/>
</dbReference>
<dbReference type="EMBL" id="AYYP01000006">
    <property type="protein sequence ID" value="KRM66241.1"/>
    <property type="molecule type" value="Genomic_DNA"/>
</dbReference>
<comment type="caution">
    <text evidence="3">The sequence shown here is derived from an EMBL/GenBank/DDBJ whole genome shotgun (WGS) entry which is preliminary data.</text>
</comment>
<dbReference type="SUPFAM" id="SSF46955">
    <property type="entry name" value="Putative DNA-binding domain"/>
    <property type="match status" value="1"/>
</dbReference>
<dbReference type="CDD" id="cd01109">
    <property type="entry name" value="HTH_YyaN"/>
    <property type="match status" value="1"/>
</dbReference>
<dbReference type="OrthoDB" id="9811174at2"/>
<feature type="domain" description="HTH merR-type" evidence="2">
    <location>
        <begin position="9"/>
        <end position="78"/>
    </location>
</feature>
<keyword evidence="4" id="KW-1185">Reference proteome</keyword>
<dbReference type="PANTHER" id="PTHR30204">
    <property type="entry name" value="REDOX-CYCLING DRUG-SENSING TRANSCRIPTIONAL ACTIVATOR SOXR"/>
    <property type="match status" value="1"/>
</dbReference>
<gene>
    <name evidence="3" type="ORF">FC14_GL000187</name>
</gene>
<dbReference type="PATRIC" id="fig|1423718.3.peg.198"/>
<reference evidence="3 4" key="1">
    <citation type="journal article" date="2015" name="Genome Announc.">
        <title>Expanding the biotechnology potential of lactobacilli through comparative genomics of 213 strains and associated genera.</title>
        <authorList>
            <person name="Sun Z."/>
            <person name="Harris H.M."/>
            <person name="McCann A."/>
            <person name="Guo C."/>
            <person name="Argimon S."/>
            <person name="Zhang W."/>
            <person name="Yang X."/>
            <person name="Jeffery I.B."/>
            <person name="Cooney J.C."/>
            <person name="Kagawa T.F."/>
            <person name="Liu W."/>
            <person name="Song Y."/>
            <person name="Salvetti E."/>
            <person name="Wrobel A."/>
            <person name="Rasinkangas P."/>
            <person name="Parkhill J."/>
            <person name="Rea M.C."/>
            <person name="O'Sullivan O."/>
            <person name="Ritari J."/>
            <person name="Douillard F.P."/>
            <person name="Paul Ross R."/>
            <person name="Yang R."/>
            <person name="Briner A.E."/>
            <person name="Felis G.E."/>
            <person name="de Vos W.M."/>
            <person name="Barrangou R."/>
            <person name="Klaenhammer T.R."/>
            <person name="Caufield P.W."/>
            <person name="Cui Y."/>
            <person name="Zhang H."/>
            <person name="O'Toole P.W."/>
        </authorList>
    </citation>
    <scope>NUCLEOTIDE SEQUENCE [LARGE SCALE GENOMIC DNA]</scope>
    <source>
        <strain evidence="3 4">DSM 20509</strain>
    </source>
</reference>
<evidence type="ECO:0000259" key="2">
    <source>
        <dbReference type="PROSITE" id="PS50937"/>
    </source>
</evidence>
<dbReference type="InterPro" id="IPR000551">
    <property type="entry name" value="MerR-type_HTH_dom"/>
</dbReference>
<evidence type="ECO:0000256" key="1">
    <source>
        <dbReference type="ARBA" id="ARBA00023125"/>
    </source>
</evidence>
<evidence type="ECO:0000313" key="3">
    <source>
        <dbReference type="EMBL" id="KRM66241.1"/>
    </source>
</evidence>
<dbReference type="Gene3D" id="1.10.1660.10">
    <property type="match status" value="1"/>
</dbReference>
<dbReference type="RefSeq" id="WP_056975665.1">
    <property type="nucleotide sequence ID" value="NZ_AYYP01000006.1"/>
</dbReference>
<dbReference type="Proteomes" id="UP000051008">
    <property type="component" value="Unassembled WGS sequence"/>
</dbReference>
<evidence type="ECO:0000313" key="4">
    <source>
        <dbReference type="Proteomes" id="UP000051008"/>
    </source>
</evidence>
<dbReference type="GO" id="GO:0003700">
    <property type="term" value="F:DNA-binding transcription factor activity"/>
    <property type="evidence" value="ECO:0007669"/>
    <property type="project" value="InterPro"/>
</dbReference>
<dbReference type="PANTHER" id="PTHR30204:SF82">
    <property type="entry name" value="TRANSCRIPTIONAL REGULATOR, MERR FAMILY"/>
    <property type="match status" value="1"/>
</dbReference>
<proteinExistence type="predicted"/>
<sequence length="145" mass="16361">MPTTTQAKTYTIGQVAAMFNLSTYTLRYYDKEGLIPNLKKDAAGKRAFSEENLATINIIECIKKAGMPIKDIKQFIVWCNQGDASLKQRLAMFQQLRQDVLGQLAQLEETLATIEYKCDYYQQAVAAGTETYVKAKAHNTENVHD</sequence>
<organism evidence="3 4">
    <name type="scientific">Ligilactobacillus agilis DSM 20509</name>
    <dbReference type="NCBI Taxonomy" id="1423718"/>
    <lineage>
        <taxon>Bacteria</taxon>
        <taxon>Bacillati</taxon>
        <taxon>Bacillota</taxon>
        <taxon>Bacilli</taxon>
        <taxon>Lactobacillales</taxon>
        <taxon>Lactobacillaceae</taxon>
        <taxon>Ligilactobacillus</taxon>
    </lineage>
</organism>
<dbReference type="PROSITE" id="PS50937">
    <property type="entry name" value="HTH_MERR_2"/>
    <property type="match status" value="1"/>
</dbReference>
<dbReference type="AlphaFoldDB" id="A0A0R2AG03"/>
<dbReference type="SMART" id="SM00422">
    <property type="entry name" value="HTH_MERR"/>
    <property type="match status" value="1"/>
</dbReference>
<accession>A0A0R2AG03</accession>